<sequence length="352" mass="37391">MTETPGRRRLVVDLQSTSPHMRVPLWAAERIAAAAPDGWEVVHIASPSKSIGSGSNMASDETLAVITRAEGYLGYGVPAGLLQAAPHLGWAHSAAAGVGASVTPELRASGVVFTNSAGVYGEPMADTVLAGVLHFVRGLDFATRQQAASTWNQLPFIHRDLSARAEVRELAELRVLIVGAGGIGTAVARRFSALGCRCVGIRRRPELGAPEGFARVEGPGALDAELPDADVLVLAAPLTGGSASLLDARRLALLPAGAIVVNVARGALVSDEALLDSLNRNHLRGAVLDVFNTEPLPVDNPYWQHPKVLVTPHVSGVSPQHWRRVLELFEDNWRRWQAGTPLRNVVDLDAGY</sequence>
<feature type="domain" description="D-isomer specific 2-hydroxyacid dehydrogenase NAD-binding" evidence="3">
    <location>
        <begin position="130"/>
        <end position="315"/>
    </location>
</feature>
<protein>
    <submittedName>
        <fullName evidence="4">D-2-hydroxyacid dehydrogenase</fullName>
    </submittedName>
</protein>
<dbReference type="CDD" id="cd05300">
    <property type="entry name" value="2-Hacid_dh_1"/>
    <property type="match status" value="1"/>
</dbReference>
<dbReference type="GO" id="GO:0051287">
    <property type="term" value="F:NAD binding"/>
    <property type="evidence" value="ECO:0007669"/>
    <property type="project" value="InterPro"/>
</dbReference>
<evidence type="ECO:0000313" key="5">
    <source>
        <dbReference type="Proteomes" id="UP000500938"/>
    </source>
</evidence>
<dbReference type="Gene3D" id="3.40.50.720">
    <property type="entry name" value="NAD(P)-binding Rossmann-like Domain"/>
    <property type="match status" value="2"/>
</dbReference>
<evidence type="ECO:0000313" key="4">
    <source>
        <dbReference type="EMBL" id="QJR35888.1"/>
    </source>
</evidence>
<dbReference type="AlphaFoldDB" id="A0A6M4IPK8"/>
<gene>
    <name evidence="4" type="ORF">HKW67_10380</name>
</gene>
<dbReference type="SUPFAM" id="SSF51735">
    <property type="entry name" value="NAD(P)-binding Rossmann-fold domains"/>
    <property type="match status" value="1"/>
</dbReference>
<name>A0A6M4IPK8_9BACT</name>
<dbReference type="KEGG" id="ggr:HKW67_10380"/>
<reference evidence="4 5" key="1">
    <citation type="submission" date="2020-05" db="EMBL/GenBank/DDBJ databases">
        <title>Complete genome sequence of Gemmatimonas greenlandica TET16.</title>
        <authorList>
            <person name="Zeng Y."/>
        </authorList>
    </citation>
    <scope>NUCLEOTIDE SEQUENCE [LARGE SCALE GENOMIC DNA]</scope>
    <source>
        <strain evidence="4 5">TET16</strain>
    </source>
</reference>
<proteinExistence type="predicted"/>
<dbReference type="PANTHER" id="PTHR43333:SF1">
    <property type="entry name" value="D-ISOMER SPECIFIC 2-HYDROXYACID DEHYDROGENASE NAD-BINDING DOMAIN-CONTAINING PROTEIN"/>
    <property type="match status" value="1"/>
</dbReference>
<dbReference type="SUPFAM" id="SSF52283">
    <property type="entry name" value="Formate/glycerate dehydrogenase catalytic domain-like"/>
    <property type="match status" value="1"/>
</dbReference>
<dbReference type="InterPro" id="IPR006140">
    <property type="entry name" value="D-isomer_DH_NAD-bd"/>
</dbReference>
<dbReference type="RefSeq" id="WP_171225319.1">
    <property type="nucleotide sequence ID" value="NZ_CP053085.1"/>
</dbReference>
<dbReference type="Pfam" id="PF02826">
    <property type="entry name" value="2-Hacid_dh_C"/>
    <property type="match status" value="1"/>
</dbReference>
<keyword evidence="2" id="KW-0520">NAD</keyword>
<evidence type="ECO:0000256" key="1">
    <source>
        <dbReference type="ARBA" id="ARBA00023002"/>
    </source>
</evidence>
<dbReference type="EMBL" id="CP053085">
    <property type="protein sequence ID" value="QJR35888.1"/>
    <property type="molecule type" value="Genomic_DNA"/>
</dbReference>
<keyword evidence="5" id="KW-1185">Reference proteome</keyword>
<dbReference type="Proteomes" id="UP000500938">
    <property type="component" value="Chromosome"/>
</dbReference>
<keyword evidence="1" id="KW-0560">Oxidoreductase</keyword>
<evidence type="ECO:0000259" key="3">
    <source>
        <dbReference type="Pfam" id="PF02826"/>
    </source>
</evidence>
<organism evidence="4 5">
    <name type="scientific">Gemmatimonas groenlandica</name>
    <dbReference type="NCBI Taxonomy" id="2732249"/>
    <lineage>
        <taxon>Bacteria</taxon>
        <taxon>Pseudomonadati</taxon>
        <taxon>Gemmatimonadota</taxon>
        <taxon>Gemmatimonadia</taxon>
        <taxon>Gemmatimonadales</taxon>
        <taxon>Gemmatimonadaceae</taxon>
        <taxon>Gemmatimonas</taxon>
    </lineage>
</organism>
<accession>A0A6M4IPK8</accession>
<dbReference type="PANTHER" id="PTHR43333">
    <property type="entry name" value="2-HACID_DH_C DOMAIN-CONTAINING PROTEIN"/>
    <property type="match status" value="1"/>
</dbReference>
<dbReference type="InterPro" id="IPR036291">
    <property type="entry name" value="NAD(P)-bd_dom_sf"/>
</dbReference>
<evidence type="ECO:0000256" key="2">
    <source>
        <dbReference type="ARBA" id="ARBA00023027"/>
    </source>
</evidence>
<dbReference type="GO" id="GO:0016491">
    <property type="term" value="F:oxidoreductase activity"/>
    <property type="evidence" value="ECO:0007669"/>
    <property type="project" value="UniProtKB-KW"/>
</dbReference>